<keyword evidence="5" id="KW-0010">Activator</keyword>
<name>A0ABD1XE11_9LAMI</name>
<dbReference type="InterPro" id="IPR014978">
    <property type="entry name" value="Gln-Leu-Gln_QLQ"/>
</dbReference>
<reference evidence="10" key="1">
    <citation type="submission" date="2024-07" db="EMBL/GenBank/DDBJ databases">
        <title>Two chromosome-level genome assemblies of Korean endemic species Abeliophyllum distichum and Forsythia ovata (Oleaceae).</title>
        <authorList>
            <person name="Jang H."/>
        </authorList>
    </citation>
    <scope>NUCLEOTIDE SEQUENCE [LARGE SCALE GENOMIC DNA]</scope>
</reference>
<dbReference type="PANTHER" id="PTHR31602">
    <property type="entry name" value="GROWTH-REGULATING FACTOR 5"/>
    <property type="match status" value="1"/>
</dbReference>
<dbReference type="Proteomes" id="UP001604277">
    <property type="component" value="Unassembled WGS sequence"/>
</dbReference>
<evidence type="ECO:0000256" key="3">
    <source>
        <dbReference type="ARBA" id="ARBA00023242"/>
    </source>
</evidence>
<sequence length="444" mass="47839">MENGVNGGGGGPTCKHGGAYKVEGNPAIGVGGGGSSVARNLQPFNIFSPSDITATAFKSTGGYGMAASVGFPFTSAQRKELERQAMIFKYMMASMPVPPHLLFPAEPNPSISFPDLERCKRTDGKKWRCSRDVVPHHKYCERHLQKSRPRSRKPVEIKNNKRKTPLFFNPKTDLSISTSSSKKSERNSGLMEAGMVSGQQWQHLVDASIGFGDEGSIYSSIASVFHRDYVQQQPMNMFSYTNFPASEDVFKCSGGESNNGVFCNPDLVFLDKHPQNETSRGFIDAWSNDNENGNFETSVSSEHGNLSTCSLDLSMTMAAGNVLDEEMRKNQVECGVDDSDVHSRLLSPVSWMPFAQGGPLGEALRPGSVAGGGSNPASPYDSISPPATTVSSPSGVLHWTLFSHTDSSVCNSPTTLAAAPTATPEKSYSQPILIYTVSPNCPVE</sequence>
<dbReference type="SMART" id="SM00951">
    <property type="entry name" value="QLQ"/>
    <property type="match status" value="1"/>
</dbReference>
<comment type="domain">
    <text evidence="5">The QLQ domain and WRC domain may be involved in protein-protein interaction and DNA-binding, respectively.</text>
</comment>
<evidence type="ECO:0000256" key="1">
    <source>
        <dbReference type="ARBA" id="ARBA00004123"/>
    </source>
</evidence>
<accession>A0ABD1XE11</accession>
<gene>
    <name evidence="9" type="ORF">Fot_03554</name>
</gene>
<dbReference type="PANTHER" id="PTHR31602:SF101">
    <property type="entry name" value="GROWTH-REGULATING FACTOR 7"/>
    <property type="match status" value="1"/>
</dbReference>
<evidence type="ECO:0000256" key="5">
    <source>
        <dbReference type="RuleBase" id="RU367127"/>
    </source>
</evidence>
<feature type="short sequence motif" description="Bipartite nuclear localization signal" evidence="4">
    <location>
        <begin position="146"/>
        <end position="153"/>
    </location>
</feature>
<dbReference type="InterPro" id="IPR014977">
    <property type="entry name" value="WRC_dom"/>
</dbReference>
<comment type="similarity">
    <text evidence="2 5">Belongs to the GRF family.</text>
</comment>
<evidence type="ECO:0000256" key="2">
    <source>
        <dbReference type="ARBA" id="ARBA00008122"/>
    </source>
</evidence>
<dbReference type="InterPro" id="IPR031137">
    <property type="entry name" value="GRF"/>
</dbReference>
<evidence type="ECO:0000259" key="8">
    <source>
        <dbReference type="PROSITE" id="PS51667"/>
    </source>
</evidence>
<dbReference type="EMBL" id="JBFOLJ010000001">
    <property type="protein sequence ID" value="KAL2558815.1"/>
    <property type="molecule type" value="Genomic_DNA"/>
</dbReference>
<comment type="caution">
    <text evidence="9">The sequence shown here is derived from an EMBL/GenBank/DDBJ whole genome shotgun (WGS) entry which is preliminary data.</text>
</comment>
<evidence type="ECO:0000313" key="9">
    <source>
        <dbReference type="EMBL" id="KAL2558815.1"/>
    </source>
</evidence>
<dbReference type="Pfam" id="PF08880">
    <property type="entry name" value="QLQ"/>
    <property type="match status" value="1"/>
</dbReference>
<keyword evidence="5" id="KW-0804">Transcription</keyword>
<dbReference type="GO" id="GO:0005634">
    <property type="term" value="C:nucleus"/>
    <property type="evidence" value="ECO:0007669"/>
    <property type="project" value="UniProtKB-SubCell"/>
</dbReference>
<feature type="domain" description="WRC" evidence="8">
    <location>
        <begin position="113"/>
        <end position="157"/>
    </location>
</feature>
<feature type="short sequence motif" description="Bipartite nuclear localization signal" evidence="4">
    <location>
        <begin position="118"/>
        <end position="128"/>
    </location>
</feature>
<dbReference type="GO" id="GO:0005524">
    <property type="term" value="F:ATP binding"/>
    <property type="evidence" value="ECO:0007669"/>
    <property type="project" value="UniProtKB-UniRule"/>
</dbReference>
<keyword evidence="5" id="KW-0805">Transcription regulation</keyword>
<dbReference type="GO" id="GO:0006351">
    <property type="term" value="P:DNA-templated transcription"/>
    <property type="evidence" value="ECO:0007669"/>
    <property type="project" value="UniProtKB-UniRule"/>
</dbReference>
<protein>
    <recommendedName>
        <fullName evidence="5">Growth-regulating factor</fullName>
    </recommendedName>
</protein>
<dbReference type="PROSITE" id="PS51666">
    <property type="entry name" value="QLQ"/>
    <property type="match status" value="1"/>
</dbReference>
<organism evidence="9 10">
    <name type="scientific">Forsythia ovata</name>
    <dbReference type="NCBI Taxonomy" id="205694"/>
    <lineage>
        <taxon>Eukaryota</taxon>
        <taxon>Viridiplantae</taxon>
        <taxon>Streptophyta</taxon>
        <taxon>Embryophyta</taxon>
        <taxon>Tracheophyta</taxon>
        <taxon>Spermatophyta</taxon>
        <taxon>Magnoliopsida</taxon>
        <taxon>eudicotyledons</taxon>
        <taxon>Gunneridae</taxon>
        <taxon>Pentapetalae</taxon>
        <taxon>asterids</taxon>
        <taxon>lamiids</taxon>
        <taxon>Lamiales</taxon>
        <taxon>Oleaceae</taxon>
        <taxon>Forsythieae</taxon>
        <taxon>Forsythia</taxon>
    </lineage>
</organism>
<evidence type="ECO:0000313" key="10">
    <source>
        <dbReference type="Proteomes" id="UP001604277"/>
    </source>
</evidence>
<comment type="function">
    <text evidence="5">Transcription activator.</text>
</comment>
<keyword evidence="3 4" id="KW-0539">Nucleus</keyword>
<comment type="subcellular location">
    <subcellularLocation>
        <location evidence="1 4 5">Nucleus</location>
    </subcellularLocation>
</comment>
<evidence type="ECO:0000256" key="6">
    <source>
        <dbReference type="SAM" id="MobiDB-lite"/>
    </source>
</evidence>
<dbReference type="AlphaFoldDB" id="A0ABD1XE11"/>
<dbReference type="Pfam" id="PF08879">
    <property type="entry name" value="WRC"/>
    <property type="match status" value="1"/>
</dbReference>
<dbReference type="PROSITE" id="PS51667">
    <property type="entry name" value="WRC"/>
    <property type="match status" value="1"/>
</dbReference>
<keyword evidence="10" id="KW-1185">Reference proteome</keyword>
<evidence type="ECO:0000259" key="7">
    <source>
        <dbReference type="PROSITE" id="PS51666"/>
    </source>
</evidence>
<evidence type="ECO:0000256" key="4">
    <source>
        <dbReference type="PROSITE-ProRule" id="PRU01002"/>
    </source>
</evidence>
<feature type="region of interest" description="Disordered" evidence="6">
    <location>
        <begin position="366"/>
        <end position="389"/>
    </location>
</feature>
<dbReference type="GO" id="GO:0099402">
    <property type="term" value="P:plant organ development"/>
    <property type="evidence" value="ECO:0007669"/>
    <property type="project" value="UniProtKB-ARBA"/>
</dbReference>
<feature type="domain" description="QLQ" evidence="7">
    <location>
        <begin position="72"/>
        <end position="107"/>
    </location>
</feature>
<proteinExistence type="inferred from homology"/>